<comment type="caution">
    <text evidence="1">The sequence shown here is derived from an EMBL/GenBank/DDBJ whole genome shotgun (WGS) entry which is preliminary data.</text>
</comment>
<name>A0A663BSU6_STRPY</name>
<dbReference type="AlphaFoldDB" id="A0A663BSU6"/>
<organism evidence="1 2">
    <name type="scientific">Streptococcus pyogenes</name>
    <dbReference type="NCBI Taxonomy" id="1314"/>
    <lineage>
        <taxon>Bacteria</taxon>
        <taxon>Bacillati</taxon>
        <taxon>Bacillota</taxon>
        <taxon>Bacilli</taxon>
        <taxon>Lactobacillales</taxon>
        <taxon>Streptococcaceae</taxon>
        <taxon>Streptococcus</taxon>
    </lineage>
</organism>
<evidence type="ECO:0000313" key="1">
    <source>
        <dbReference type="EMBL" id="VHD12507.1"/>
    </source>
</evidence>
<dbReference type="Proteomes" id="UP000353394">
    <property type="component" value="Unassembled WGS sequence"/>
</dbReference>
<accession>A0A663BSU6</accession>
<dbReference type="EMBL" id="CAAIJW010000008">
    <property type="protein sequence ID" value="VHD12507.1"/>
    <property type="molecule type" value="Genomic_DNA"/>
</dbReference>
<reference evidence="1 2" key="1">
    <citation type="submission" date="2019-04" db="EMBL/GenBank/DDBJ databases">
        <authorList>
            <consortium name="Pathogen Informatics"/>
        </authorList>
    </citation>
    <scope>NUCLEOTIDE SEQUENCE [LARGE SCALE GENOMIC DNA]</scope>
    <source>
        <strain evidence="1 2">K36395</strain>
    </source>
</reference>
<sequence length="43" mass="5100">MKRENKGKTYSPNGLGKPLFRMFSFYDSNLKVFLNDSLECLYF</sequence>
<gene>
    <name evidence="1" type="ORF">SAMEA1711581_01250</name>
</gene>
<evidence type="ECO:0000313" key="2">
    <source>
        <dbReference type="Proteomes" id="UP000353394"/>
    </source>
</evidence>
<proteinExistence type="predicted"/>
<protein>
    <submittedName>
        <fullName evidence="1">Uncharacterized protein</fullName>
    </submittedName>
</protein>